<sequence length="483" mass="51394">MTGDASSVRTALTRGGRTIRPAQSSPPIRQVLADRRELVATARERAQSPFQTLRHFAVTTPGKLIIICGILALGCLSTGLYASTVLEDRTQTLQRLIDRTEPLAEAAQVLYSSLSIADASANAAFISGGLETPELRQRYSDALATASSSLILATGTSSEPGSGMASDRAEQAVSADLETLSTSIPVYSGLIETARTNNRLGNPVGSAYLGQASSMMQDQILPAAQRLYERRSMAIADPQHTLTRPPWTVYAPLLFLLAALVLTSRYLARRTRRRFNIGIVAAIVALGIGTLWLLASGLMSVAATSDARTEGADPLRDLTAARILTQQARSAETLSLIRRGDQGGLERSFSAATSEIGNIVDDVRGGTEDGDSAVTAEQLDSVTAALTEWKRTDAAVRRYIQTGNFGLARLHTVGDGPDSSARAYTAVDTALVDAITTARNSFRDDINTAQRVLGFTGTGILLLTVFAGVAIVGGLIPRIREYR</sequence>
<accession>A0A243QE93</accession>
<keyword evidence="2" id="KW-0812">Transmembrane</keyword>
<dbReference type="RefSeq" id="WP_086534243.1">
    <property type="nucleotide sequence ID" value="NZ_NGFO01000004.1"/>
</dbReference>
<dbReference type="STRING" id="417102.CA982_04995"/>
<evidence type="ECO:0000313" key="3">
    <source>
        <dbReference type="EMBL" id="OUC80052.1"/>
    </source>
</evidence>
<feature type="transmembrane region" description="Helical" evidence="2">
    <location>
        <begin position="64"/>
        <end position="86"/>
    </location>
</feature>
<proteinExistence type="predicted"/>
<name>A0A243QE93_9ACTN</name>
<reference evidence="3 4" key="1">
    <citation type="submission" date="2017-05" db="EMBL/GenBank/DDBJ databases">
        <title>Biotechnological potential of actinobacteria isolated from South African environments.</title>
        <authorList>
            <person name="Le Roes-Hill M."/>
            <person name="Prins A."/>
            <person name="Durrell K.A."/>
        </authorList>
    </citation>
    <scope>NUCLEOTIDE SEQUENCE [LARGE SCALE GENOMIC DNA]</scope>
    <source>
        <strain evidence="3">BS2</strain>
    </source>
</reference>
<keyword evidence="2" id="KW-1133">Transmembrane helix</keyword>
<feature type="transmembrane region" description="Helical" evidence="2">
    <location>
        <begin position="452"/>
        <end position="476"/>
    </location>
</feature>
<comment type="caution">
    <text evidence="3">The sequence shown here is derived from an EMBL/GenBank/DDBJ whole genome shotgun (WGS) entry which is preliminary data.</text>
</comment>
<protein>
    <recommendedName>
        <fullName evidence="5">Chemotaxis methyl-accepting receptor HlyB-like 4HB MCP domain-containing protein</fullName>
    </recommendedName>
</protein>
<dbReference type="Proteomes" id="UP000194632">
    <property type="component" value="Unassembled WGS sequence"/>
</dbReference>
<feature type="compositionally biased region" description="Polar residues" evidence="1">
    <location>
        <begin position="1"/>
        <end position="10"/>
    </location>
</feature>
<evidence type="ECO:0008006" key="5">
    <source>
        <dbReference type="Google" id="ProtNLM"/>
    </source>
</evidence>
<keyword evidence="2" id="KW-0472">Membrane</keyword>
<evidence type="ECO:0000256" key="2">
    <source>
        <dbReference type="SAM" id="Phobius"/>
    </source>
</evidence>
<dbReference type="OrthoDB" id="3218196at2"/>
<keyword evidence="4" id="KW-1185">Reference proteome</keyword>
<organism evidence="3 4">
    <name type="scientific">Gordonia lacunae</name>
    <dbReference type="NCBI Taxonomy" id="417102"/>
    <lineage>
        <taxon>Bacteria</taxon>
        <taxon>Bacillati</taxon>
        <taxon>Actinomycetota</taxon>
        <taxon>Actinomycetes</taxon>
        <taxon>Mycobacteriales</taxon>
        <taxon>Gordoniaceae</taxon>
        <taxon>Gordonia</taxon>
    </lineage>
</organism>
<feature type="transmembrane region" description="Helical" evidence="2">
    <location>
        <begin position="275"/>
        <end position="295"/>
    </location>
</feature>
<dbReference type="AlphaFoldDB" id="A0A243QE93"/>
<feature type="transmembrane region" description="Helical" evidence="2">
    <location>
        <begin position="247"/>
        <end position="268"/>
    </location>
</feature>
<evidence type="ECO:0000256" key="1">
    <source>
        <dbReference type="SAM" id="MobiDB-lite"/>
    </source>
</evidence>
<dbReference type="EMBL" id="NGFO01000004">
    <property type="protein sequence ID" value="OUC80052.1"/>
    <property type="molecule type" value="Genomic_DNA"/>
</dbReference>
<feature type="region of interest" description="Disordered" evidence="1">
    <location>
        <begin position="1"/>
        <end position="26"/>
    </location>
</feature>
<gene>
    <name evidence="3" type="ORF">CA982_04995</name>
</gene>
<evidence type="ECO:0000313" key="4">
    <source>
        <dbReference type="Proteomes" id="UP000194632"/>
    </source>
</evidence>